<gene>
    <name evidence="1" type="ORF">FCN18_04415</name>
</gene>
<dbReference type="EMBL" id="SWMS01000002">
    <property type="protein sequence ID" value="TKG72503.1"/>
    <property type="molecule type" value="Genomic_DNA"/>
</dbReference>
<dbReference type="Proteomes" id="UP000309992">
    <property type="component" value="Unassembled WGS sequence"/>
</dbReference>
<comment type="caution">
    <text evidence="1">The sequence shown here is derived from an EMBL/GenBank/DDBJ whole genome shotgun (WGS) entry which is preliminary data.</text>
</comment>
<dbReference type="RefSeq" id="WP_137093433.1">
    <property type="nucleotide sequence ID" value="NZ_SWMS01000002.1"/>
</dbReference>
<proteinExistence type="predicted"/>
<evidence type="ECO:0000313" key="2">
    <source>
        <dbReference type="Proteomes" id="UP000309992"/>
    </source>
</evidence>
<evidence type="ECO:0000313" key="1">
    <source>
        <dbReference type="EMBL" id="TKG72503.1"/>
    </source>
</evidence>
<protein>
    <submittedName>
        <fullName evidence="1">Uncharacterized protein</fullName>
    </submittedName>
</protein>
<sequence length="148" mass="15865">MFRADRHHFPRSTWRWLSNGEHGWALAVEARCRDELVVLSSRTLISPNSAERLDDDLVDTTDGGTPILSCRHRGEVLGETAVAAAELAFAHEGPATSAGPQIIANAACCIDRPSTCPRAKPVSQGAFMSTLGLTEAPVRAIEISRSGT</sequence>
<name>A0ABY2S994_9PSEU</name>
<keyword evidence="2" id="KW-1185">Reference proteome</keyword>
<accession>A0ABY2S994</accession>
<organism evidence="1 2">
    <name type="scientific">Prauserella endophytica</name>
    <dbReference type="NCBI Taxonomy" id="1592324"/>
    <lineage>
        <taxon>Bacteria</taxon>
        <taxon>Bacillati</taxon>
        <taxon>Actinomycetota</taxon>
        <taxon>Actinomycetes</taxon>
        <taxon>Pseudonocardiales</taxon>
        <taxon>Pseudonocardiaceae</taxon>
        <taxon>Prauserella</taxon>
        <taxon>Prauserella coralliicola group</taxon>
    </lineage>
</organism>
<reference evidence="1 2" key="1">
    <citation type="journal article" date="2015" name="Antonie Van Leeuwenhoek">
        <title>Prauserella endophytica sp. nov., an endophytic actinobacterium isolated from Tamarix taklamakanensis.</title>
        <authorList>
            <person name="Liu J.M."/>
            <person name="Habden X."/>
            <person name="Guo L."/>
            <person name="Tuo L."/>
            <person name="Jiang Z.K."/>
            <person name="Liu S.W."/>
            <person name="Liu X.F."/>
            <person name="Chen L."/>
            <person name="Li R.F."/>
            <person name="Zhang Y.Q."/>
            <person name="Sun C.H."/>
        </authorList>
    </citation>
    <scope>NUCLEOTIDE SEQUENCE [LARGE SCALE GENOMIC DNA]</scope>
    <source>
        <strain evidence="1 2">CGMCC 4.7182</strain>
    </source>
</reference>